<dbReference type="InParanoid" id="A0A0C3DRV5"/>
<keyword evidence="3" id="KW-1185">Reference proteome</keyword>
<dbReference type="Proteomes" id="UP000053989">
    <property type="component" value="Unassembled WGS sequence"/>
</dbReference>
<protein>
    <submittedName>
        <fullName evidence="2">Uncharacterized protein</fullName>
    </submittedName>
</protein>
<dbReference type="AlphaFoldDB" id="A0A0C3DRV5"/>
<feature type="region of interest" description="Disordered" evidence="1">
    <location>
        <begin position="1"/>
        <end position="42"/>
    </location>
</feature>
<evidence type="ECO:0000313" key="2">
    <source>
        <dbReference type="EMBL" id="KIM58716.1"/>
    </source>
</evidence>
<reference evidence="3" key="2">
    <citation type="submission" date="2015-01" db="EMBL/GenBank/DDBJ databases">
        <title>Evolutionary Origins and Diversification of the Mycorrhizal Mutualists.</title>
        <authorList>
            <consortium name="DOE Joint Genome Institute"/>
            <consortium name="Mycorrhizal Genomics Consortium"/>
            <person name="Kohler A."/>
            <person name="Kuo A."/>
            <person name="Nagy L.G."/>
            <person name="Floudas D."/>
            <person name="Copeland A."/>
            <person name="Barry K.W."/>
            <person name="Cichocki N."/>
            <person name="Veneault-Fourrey C."/>
            <person name="LaButti K."/>
            <person name="Lindquist E.A."/>
            <person name="Lipzen A."/>
            <person name="Lundell T."/>
            <person name="Morin E."/>
            <person name="Murat C."/>
            <person name="Riley R."/>
            <person name="Ohm R."/>
            <person name="Sun H."/>
            <person name="Tunlid A."/>
            <person name="Henrissat B."/>
            <person name="Grigoriev I.V."/>
            <person name="Hibbett D.S."/>
            <person name="Martin F."/>
        </authorList>
    </citation>
    <scope>NUCLEOTIDE SEQUENCE [LARGE SCALE GENOMIC DNA]</scope>
    <source>
        <strain evidence="3">Foug A</strain>
    </source>
</reference>
<proteinExistence type="predicted"/>
<accession>A0A0C3DRV5</accession>
<evidence type="ECO:0000256" key="1">
    <source>
        <dbReference type="SAM" id="MobiDB-lite"/>
    </source>
</evidence>
<evidence type="ECO:0000313" key="3">
    <source>
        <dbReference type="Proteomes" id="UP000053989"/>
    </source>
</evidence>
<reference evidence="2 3" key="1">
    <citation type="submission" date="2014-04" db="EMBL/GenBank/DDBJ databases">
        <authorList>
            <consortium name="DOE Joint Genome Institute"/>
            <person name="Kuo A."/>
            <person name="Kohler A."/>
            <person name="Nagy L.G."/>
            <person name="Floudas D."/>
            <person name="Copeland A."/>
            <person name="Barry K.W."/>
            <person name="Cichocki N."/>
            <person name="Veneault-Fourrey C."/>
            <person name="LaButti K."/>
            <person name="Lindquist E.A."/>
            <person name="Lipzen A."/>
            <person name="Lundell T."/>
            <person name="Morin E."/>
            <person name="Murat C."/>
            <person name="Sun H."/>
            <person name="Tunlid A."/>
            <person name="Henrissat B."/>
            <person name="Grigoriev I.V."/>
            <person name="Hibbett D.S."/>
            <person name="Martin F."/>
            <person name="Nordberg H.P."/>
            <person name="Cantor M.N."/>
            <person name="Hua S.X."/>
        </authorList>
    </citation>
    <scope>NUCLEOTIDE SEQUENCE [LARGE SCALE GENOMIC DNA]</scope>
    <source>
        <strain evidence="2 3">Foug A</strain>
    </source>
</reference>
<name>A0A0C3DRV5_9AGAM</name>
<gene>
    <name evidence="2" type="ORF">SCLCIDRAFT_1218409</name>
</gene>
<dbReference type="HOGENOM" id="CLU_2428372_0_0_1"/>
<dbReference type="EMBL" id="KN822082">
    <property type="protein sequence ID" value="KIM58716.1"/>
    <property type="molecule type" value="Genomic_DNA"/>
</dbReference>
<sequence length="91" mass="10543">MAVERTPPLNPIAAPATHSTNKATRRNLHNEDSDEEDDGFQHVPSRHNIVRLFEARADEYSRRGRSGHSARECRCEWSRCRVWIHVGHFLP</sequence>
<organism evidence="2 3">
    <name type="scientific">Scleroderma citrinum Foug A</name>
    <dbReference type="NCBI Taxonomy" id="1036808"/>
    <lineage>
        <taxon>Eukaryota</taxon>
        <taxon>Fungi</taxon>
        <taxon>Dikarya</taxon>
        <taxon>Basidiomycota</taxon>
        <taxon>Agaricomycotina</taxon>
        <taxon>Agaricomycetes</taxon>
        <taxon>Agaricomycetidae</taxon>
        <taxon>Boletales</taxon>
        <taxon>Sclerodermatineae</taxon>
        <taxon>Sclerodermataceae</taxon>
        <taxon>Scleroderma</taxon>
    </lineage>
</organism>